<dbReference type="InterPro" id="IPR005119">
    <property type="entry name" value="LysR_subst-bd"/>
</dbReference>
<sequence>MQMNKKLPPLNNLNTFGVAAKHLSFSKAAEELSITQAAVSQQIRLLEQRLGFDLFHRLHRQLKLTEQGIALQNPVNIALNGISNALEKLNKNSKKSILTISILPSLAIKWLIPRLNDFNQKHPDIDIHINAHLGLSNFKHDDLSISFGYQHHANLTAKFLMDEDMFLVASPKLLTGKYNFNKPNDLQHHTLIHDSVDCVFEAYGIFIEPSWDDFSKLLKVDIKNNKSLTLSQSHLVLQAAIAGQGVAIARSMLVSDDLEAGQLVKIYKNKALKSPGYHLVYPKSYGSNKNIQKFEQWILSACH</sequence>
<gene>
    <name evidence="6" type="ORF">MS2017_1695</name>
</gene>
<dbReference type="PROSITE" id="PS50931">
    <property type="entry name" value="HTH_LYSR"/>
    <property type="match status" value="1"/>
</dbReference>
<dbReference type="InterPro" id="IPR000847">
    <property type="entry name" value="LysR_HTH_N"/>
</dbReference>
<dbReference type="Gene3D" id="3.40.190.10">
    <property type="entry name" value="Periplasmic binding protein-like II"/>
    <property type="match status" value="2"/>
</dbReference>
<evidence type="ECO:0000256" key="2">
    <source>
        <dbReference type="ARBA" id="ARBA00023015"/>
    </source>
</evidence>
<evidence type="ECO:0000259" key="5">
    <source>
        <dbReference type="PROSITE" id="PS50931"/>
    </source>
</evidence>
<dbReference type="Pfam" id="PF00126">
    <property type="entry name" value="HTH_1"/>
    <property type="match status" value="1"/>
</dbReference>
<evidence type="ECO:0000256" key="1">
    <source>
        <dbReference type="ARBA" id="ARBA00009437"/>
    </source>
</evidence>
<dbReference type="GO" id="GO:0003700">
    <property type="term" value="F:DNA-binding transcription factor activity"/>
    <property type="evidence" value="ECO:0007669"/>
    <property type="project" value="InterPro"/>
</dbReference>
<dbReference type="KEGG" id="bthg:MS2017_1695"/>
<evidence type="ECO:0000256" key="3">
    <source>
        <dbReference type="ARBA" id="ARBA00023125"/>
    </source>
</evidence>
<evidence type="ECO:0000256" key="4">
    <source>
        <dbReference type="ARBA" id="ARBA00023163"/>
    </source>
</evidence>
<dbReference type="InterPro" id="IPR058163">
    <property type="entry name" value="LysR-type_TF_proteobact-type"/>
</dbReference>
<evidence type="ECO:0000313" key="7">
    <source>
        <dbReference type="Proteomes" id="UP000278334"/>
    </source>
</evidence>
<dbReference type="Pfam" id="PF03466">
    <property type="entry name" value="LysR_substrate"/>
    <property type="match status" value="1"/>
</dbReference>
<dbReference type="CDD" id="cd08432">
    <property type="entry name" value="PBP2_GcdR_TrpI_HvrB_AmpR_like"/>
    <property type="match status" value="1"/>
</dbReference>
<dbReference type="EMBL" id="CP024634">
    <property type="protein sequence ID" value="AYQ57374.1"/>
    <property type="molecule type" value="Genomic_DNA"/>
</dbReference>
<dbReference type="PANTHER" id="PTHR30537:SF26">
    <property type="entry name" value="GLYCINE CLEAVAGE SYSTEM TRANSCRIPTIONAL ACTIVATOR"/>
    <property type="match status" value="1"/>
</dbReference>
<dbReference type="PANTHER" id="PTHR30537">
    <property type="entry name" value="HTH-TYPE TRANSCRIPTIONAL REGULATOR"/>
    <property type="match status" value="1"/>
</dbReference>
<keyword evidence="3" id="KW-0238">DNA-binding</keyword>
<dbReference type="NCBIfam" id="NF008352">
    <property type="entry name" value="PRK11139.1"/>
    <property type="match status" value="1"/>
</dbReference>
<protein>
    <recommendedName>
        <fullName evidence="5">HTH lysR-type domain-containing protein</fullName>
    </recommendedName>
</protein>
<dbReference type="SUPFAM" id="SSF53850">
    <property type="entry name" value="Periplasmic binding protein-like II"/>
    <property type="match status" value="1"/>
</dbReference>
<dbReference type="InterPro" id="IPR036390">
    <property type="entry name" value="WH_DNA-bd_sf"/>
</dbReference>
<dbReference type="AlphaFoldDB" id="A0A3G3IP53"/>
<dbReference type="Gene3D" id="1.10.10.10">
    <property type="entry name" value="Winged helix-like DNA-binding domain superfamily/Winged helix DNA-binding domain"/>
    <property type="match status" value="1"/>
</dbReference>
<dbReference type="Proteomes" id="UP000278334">
    <property type="component" value="Chromosome"/>
</dbReference>
<keyword evidence="2" id="KW-0805">Transcription regulation</keyword>
<dbReference type="GO" id="GO:0043565">
    <property type="term" value="F:sequence-specific DNA binding"/>
    <property type="evidence" value="ECO:0007669"/>
    <property type="project" value="TreeGrafter"/>
</dbReference>
<dbReference type="FunFam" id="1.10.10.10:FF:000001">
    <property type="entry name" value="LysR family transcriptional regulator"/>
    <property type="match status" value="1"/>
</dbReference>
<reference evidence="6 7" key="1">
    <citation type="submission" date="2017-11" db="EMBL/GenBank/DDBJ databases">
        <title>Genome sequence of the bacterial symbiont EPR9N from a vent mussel Bathymodiolus thermophilus.</title>
        <authorList>
            <person name="Won Y.-J."/>
        </authorList>
    </citation>
    <scope>NUCLEOTIDE SEQUENCE [LARGE SCALE GENOMIC DNA]</scope>
    <source>
        <strain evidence="6 7">EPR9N</strain>
    </source>
</reference>
<dbReference type="InterPro" id="IPR036388">
    <property type="entry name" value="WH-like_DNA-bd_sf"/>
</dbReference>
<accession>A0A3G3IP53</accession>
<organism evidence="6 7">
    <name type="scientific">Bathymodiolus thermophilus thioautotrophic gill symbiont</name>
    <dbReference type="NCBI Taxonomy" id="2360"/>
    <lineage>
        <taxon>Bacteria</taxon>
        <taxon>Pseudomonadati</taxon>
        <taxon>Pseudomonadota</taxon>
        <taxon>Gammaproteobacteria</taxon>
        <taxon>sulfur-oxidizing symbionts</taxon>
    </lineage>
</organism>
<dbReference type="GO" id="GO:0006351">
    <property type="term" value="P:DNA-templated transcription"/>
    <property type="evidence" value="ECO:0007669"/>
    <property type="project" value="TreeGrafter"/>
</dbReference>
<evidence type="ECO:0000313" key="6">
    <source>
        <dbReference type="EMBL" id="AYQ57374.1"/>
    </source>
</evidence>
<dbReference type="SUPFAM" id="SSF46785">
    <property type="entry name" value="Winged helix' DNA-binding domain"/>
    <property type="match status" value="1"/>
</dbReference>
<keyword evidence="4" id="KW-0804">Transcription</keyword>
<dbReference type="PRINTS" id="PR00039">
    <property type="entry name" value="HTHLYSR"/>
</dbReference>
<proteinExistence type="inferred from homology"/>
<name>A0A3G3IP53_9GAMM</name>
<feature type="domain" description="HTH lysR-type" evidence="5">
    <location>
        <begin position="8"/>
        <end position="65"/>
    </location>
</feature>
<comment type="similarity">
    <text evidence="1">Belongs to the LysR transcriptional regulatory family.</text>
</comment>